<proteinExistence type="inferred from homology"/>
<evidence type="ECO:0000313" key="5">
    <source>
        <dbReference type="Proteomes" id="UP000762676"/>
    </source>
</evidence>
<evidence type="ECO:0000256" key="2">
    <source>
        <dbReference type="ARBA" id="ARBA00023121"/>
    </source>
</evidence>
<dbReference type="PANTHER" id="PTHR10612:SF34">
    <property type="entry name" value="APOLIPOPROTEIN D"/>
    <property type="match status" value="1"/>
</dbReference>
<evidence type="ECO:0000259" key="3">
    <source>
        <dbReference type="Pfam" id="PF08212"/>
    </source>
</evidence>
<comment type="caution">
    <text evidence="4">The sequence shown here is derived from an EMBL/GenBank/DDBJ whole genome shotgun (WGS) entry which is preliminary data.</text>
</comment>
<evidence type="ECO:0000313" key="4">
    <source>
        <dbReference type="EMBL" id="GFR85935.1"/>
    </source>
</evidence>
<sequence>YKGTWYEYKRFPAFFEIGLECTTARYTSGDGGAVNVMNKGLLRVPFFGTKLVVSTSSISGTAVVPNSQRPAELIALFGDDQAAADDAGCIPNYIIQDTDYKSYSVVFSCVEVLGFNVQFAWILTRCAGVAPANLTELETNLKTAGVDVSKFELANQDDCPLE</sequence>
<comment type="similarity">
    <text evidence="1">Belongs to the calycin superfamily. Lipocalin family.</text>
</comment>
<organism evidence="4 5">
    <name type="scientific">Elysia marginata</name>
    <dbReference type="NCBI Taxonomy" id="1093978"/>
    <lineage>
        <taxon>Eukaryota</taxon>
        <taxon>Metazoa</taxon>
        <taxon>Spiralia</taxon>
        <taxon>Lophotrochozoa</taxon>
        <taxon>Mollusca</taxon>
        <taxon>Gastropoda</taxon>
        <taxon>Heterobranchia</taxon>
        <taxon>Euthyneura</taxon>
        <taxon>Panpulmonata</taxon>
        <taxon>Sacoglossa</taxon>
        <taxon>Placobranchoidea</taxon>
        <taxon>Plakobranchidae</taxon>
        <taxon>Elysia</taxon>
    </lineage>
</organism>
<name>A0AAV4GLN2_9GAST</name>
<dbReference type="Pfam" id="PF08212">
    <property type="entry name" value="Lipocalin_2"/>
    <property type="match status" value="1"/>
</dbReference>
<dbReference type="GO" id="GO:0006629">
    <property type="term" value="P:lipid metabolic process"/>
    <property type="evidence" value="ECO:0007669"/>
    <property type="project" value="TreeGrafter"/>
</dbReference>
<reference evidence="4 5" key="1">
    <citation type="journal article" date="2021" name="Elife">
        <title>Chloroplast acquisition without the gene transfer in kleptoplastic sea slugs, Plakobranchus ocellatus.</title>
        <authorList>
            <person name="Maeda T."/>
            <person name="Takahashi S."/>
            <person name="Yoshida T."/>
            <person name="Shimamura S."/>
            <person name="Takaki Y."/>
            <person name="Nagai Y."/>
            <person name="Toyoda A."/>
            <person name="Suzuki Y."/>
            <person name="Arimoto A."/>
            <person name="Ishii H."/>
            <person name="Satoh N."/>
            <person name="Nishiyama T."/>
            <person name="Hasebe M."/>
            <person name="Maruyama T."/>
            <person name="Minagawa J."/>
            <person name="Obokata J."/>
            <person name="Shigenobu S."/>
        </authorList>
    </citation>
    <scope>NUCLEOTIDE SEQUENCE [LARGE SCALE GENOMIC DNA]</scope>
</reference>
<dbReference type="InterPro" id="IPR012674">
    <property type="entry name" value="Calycin"/>
</dbReference>
<dbReference type="EMBL" id="BMAT01005043">
    <property type="protein sequence ID" value="GFR85935.1"/>
    <property type="molecule type" value="Genomic_DNA"/>
</dbReference>
<dbReference type="InterPro" id="IPR000566">
    <property type="entry name" value="Lipocln_cytosolic_FA-bd_dom"/>
</dbReference>
<dbReference type="PANTHER" id="PTHR10612">
    <property type="entry name" value="APOLIPOPROTEIN D"/>
    <property type="match status" value="1"/>
</dbReference>
<gene>
    <name evidence="4" type="ORF">ElyMa_002453500</name>
</gene>
<dbReference type="SUPFAM" id="SSF50814">
    <property type="entry name" value="Lipocalins"/>
    <property type="match status" value="1"/>
</dbReference>
<keyword evidence="2" id="KW-0446">Lipid-binding</keyword>
<dbReference type="AlphaFoldDB" id="A0AAV4GLN2"/>
<keyword evidence="5" id="KW-1185">Reference proteome</keyword>
<dbReference type="GO" id="GO:0000302">
    <property type="term" value="P:response to reactive oxygen species"/>
    <property type="evidence" value="ECO:0007669"/>
    <property type="project" value="TreeGrafter"/>
</dbReference>
<dbReference type="PIRSF" id="PIRSF036893">
    <property type="entry name" value="Lipocalin_ApoD"/>
    <property type="match status" value="1"/>
</dbReference>
<feature type="domain" description="Lipocalin/cytosolic fatty-acid binding" evidence="3">
    <location>
        <begin position="1"/>
        <end position="155"/>
    </location>
</feature>
<accession>A0AAV4GLN2</accession>
<dbReference type="InterPro" id="IPR022271">
    <property type="entry name" value="Lipocalin_ApoD"/>
</dbReference>
<protein>
    <submittedName>
        <fullName evidence="4">Apolipoprotein D-like</fullName>
    </submittedName>
</protein>
<dbReference type="Proteomes" id="UP000762676">
    <property type="component" value="Unassembled WGS sequence"/>
</dbReference>
<dbReference type="GO" id="GO:0005737">
    <property type="term" value="C:cytoplasm"/>
    <property type="evidence" value="ECO:0007669"/>
    <property type="project" value="TreeGrafter"/>
</dbReference>
<dbReference type="GO" id="GO:0008289">
    <property type="term" value="F:lipid binding"/>
    <property type="evidence" value="ECO:0007669"/>
    <property type="project" value="UniProtKB-KW"/>
</dbReference>
<feature type="non-terminal residue" evidence="4">
    <location>
        <position position="1"/>
    </location>
</feature>
<evidence type="ECO:0000256" key="1">
    <source>
        <dbReference type="ARBA" id="ARBA00006889"/>
    </source>
</evidence>
<dbReference type="Gene3D" id="2.40.128.20">
    <property type="match status" value="1"/>
</dbReference>